<protein>
    <submittedName>
        <fullName evidence="1">Uncharacterized protein</fullName>
    </submittedName>
</protein>
<dbReference type="Proteomes" id="UP000185728">
    <property type="component" value="Unassembled WGS sequence"/>
</dbReference>
<evidence type="ECO:0000313" key="2">
    <source>
        <dbReference type="Proteomes" id="UP000185728"/>
    </source>
</evidence>
<dbReference type="RefSeq" id="WP_175609882.1">
    <property type="nucleotide sequence ID" value="NZ_FTOB01000003.1"/>
</dbReference>
<reference evidence="1 2" key="1">
    <citation type="submission" date="2017-01" db="EMBL/GenBank/DDBJ databases">
        <authorList>
            <person name="Varghese N."/>
            <person name="Submissions S."/>
        </authorList>
    </citation>
    <scope>NUCLEOTIDE SEQUENCE [LARGE SCALE GENOMIC DNA]</scope>
    <source>
        <strain evidence="1 2">DSM 2061</strain>
    </source>
</reference>
<sequence>MNKINKAGTLLSNYMVRGEIGGNGVVSSINKSAGPNHQYKCILEGYVVVIQLYNR</sequence>
<organism evidence="1 2">
    <name type="scientific">Zobellia uliginosa</name>
    <dbReference type="NCBI Taxonomy" id="143224"/>
    <lineage>
        <taxon>Bacteria</taxon>
        <taxon>Pseudomonadati</taxon>
        <taxon>Bacteroidota</taxon>
        <taxon>Flavobacteriia</taxon>
        <taxon>Flavobacteriales</taxon>
        <taxon>Flavobacteriaceae</taxon>
        <taxon>Zobellia</taxon>
    </lineage>
</organism>
<evidence type="ECO:0000313" key="1">
    <source>
        <dbReference type="EMBL" id="SIS71830.1"/>
    </source>
</evidence>
<keyword evidence="2" id="KW-1185">Reference proteome</keyword>
<name>A0ABY1KSJ2_9FLAO</name>
<comment type="caution">
    <text evidence="1">The sequence shown here is derived from an EMBL/GenBank/DDBJ whole genome shotgun (WGS) entry which is preliminary data.</text>
</comment>
<gene>
    <name evidence="1" type="ORF">SAMN05421766_103593</name>
</gene>
<proteinExistence type="predicted"/>
<dbReference type="EMBL" id="FTOB01000003">
    <property type="protein sequence ID" value="SIS71830.1"/>
    <property type="molecule type" value="Genomic_DNA"/>
</dbReference>
<accession>A0ABY1KSJ2</accession>